<keyword evidence="1" id="KW-0472">Membrane</keyword>
<feature type="transmembrane region" description="Helical" evidence="1">
    <location>
        <begin position="77"/>
        <end position="95"/>
    </location>
</feature>
<gene>
    <name evidence="2" type="ORF">ILEXP_LOCUS11069</name>
</gene>
<evidence type="ECO:0000313" key="3">
    <source>
        <dbReference type="Proteomes" id="UP001642360"/>
    </source>
</evidence>
<feature type="transmembrane region" description="Helical" evidence="1">
    <location>
        <begin position="6"/>
        <end position="29"/>
    </location>
</feature>
<sequence length="125" mass="13933">MVSPLIAQLLWFLVVIMMVIEVNVVVGAVVQEVIRVVVEAVVDLVLVLTVVVENTLLKLHGKPFDAANQIFYQDDTSVVASIPRLLLPHIVLLLLKDLKTKRKIGTRHEAGGLYYFDFDSPTRAL</sequence>
<accession>A0ABC8REZ2</accession>
<dbReference type="Proteomes" id="UP001642360">
    <property type="component" value="Unassembled WGS sequence"/>
</dbReference>
<reference evidence="2 3" key="1">
    <citation type="submission" date="2024-02" db="EMBL/GenBank/DDBJ databases">
        <authorList>
            <person name="Vignale AGUSTIN F."/>
            <person name="Sosa J E."/>
            <person name="Modenutti C."/>
        </authorList>
    </citation>
    <scope>NUCLEOTIDE SEQUENCE [LARGE SCALE GENOMIC DNA]</scope>
</reference>
<dbReference type="AlphaFoldDB" id="A0ABC8REZ2"/>
<protein>
    <recommendedName>
        <fullName evidence="4">Secreted protein</fullName>
    </recommendedName>
</protein>
<evidence type="ECO:0000313" key="2">
    <source>
        <dbReference type="EMBL" id="CAK9143362.1"/>
    </source>
</evidence>
<evidence type="ECO:0008006" key="4">
    <source>
        <dbReference type="Google" id="ProtNLM"/>
    </source>
</evidence>
<name>A0ABC8REZ2_9AQUA</name>
<organism evidence="2 3">
    <name type="scientific">Ilex paraguariensis</name>
    <name type="common">yerba mate</name>
    <dbReference type="NCBI Taxonomy" id="185542"/>
    <lineage>
        <taxon>Eukaryota</taxon>
        <taxon>Viridiplantae</taxon>
        <taxon>Streptophyta</taxon>
        <taxon>Embryophyta</taxon>
        <taxon>Tracheophyta</taxon>
        <taxon>Spermatophyta</taxon>
        <taxon>Magnoliopsida</taxon>
        <taxon>eudicotyledons</taxon>
        <taxon>Gunneridae</taxon>
        <taxon>Pentapetalae</taxon>
        <taxon>asterids</taxon>
        <taxon>campanulids</taxon>
        <taxon>Aquifoliales</taxon>
        <taxon>Aquifoliaceae</taxon>
        <taxon>Ilex</taxon>
    </lineage>
</organism>
<keyword evidence="1" id="KW-1133">Transmembrane helix</keyword>
<evidence type="ECO:0000256" key="1">
    <source>
        <dbReference type="SAM" id="Phobius"/>
    </source>
</evidence>
<keyword evidence="3" id="KW-1185">Reference proteome</keyword>
<proteinExistence type="predicted"/>
<dbReference type="EMBL" id="CAUOFW020001292">
    <property type="protein sequence ID" value="CAK9143362.1"/>
    <property type="molecule type" value="Genomic_DNA"/>
</dbReference>
<comment type="caution">
    <text evidence="2">The sequence shown here is derived from an EMBL/GenBank/DDBJ whole genome shotgun (WGS) entry which is preliminary data.</text>
</comment>
<keyword evidence="1" id="KW-0812">Transmembrane</keyword>
<feature type="transmembrane region" description="Helical" evidence="1">
    <location>
        <begin position="36"/>
        <end position="57"/>
    </location>
</feature>